<dbReference type="Gene3D" id="2.60.220.50">
    <property type="match status" value="1"/>
</dbReference>
<feature type="non-terminal residue" evidence="7">
    <location>
        <position position="337"/>
    </location>
</feature>
<dbReference type="GO" id="GO:0007166">
    <property type="term" value="P:cell surface receptor signaling pathway"/>
    <property type="evidence" value="ECO:0007669"/>
    <property type="project" value="InterPro"/>
</dbReference>
<feature type="transmembrane region" description="Helical" evidence="5">
    <location>
        <begin position="153"/>
        <end position="173"/>
    </location>
</feature>
<keyword evidence="4 5" id="KW-0472">Membrane</keyword>
<comment type="subcellular location">
    <subcellularLocation>
        <location evidence="1">Membrane</location>
        <topology evidence="1">Multi-pass membrane protein</topology>
    </subcellularLocation>
</comment>
<feature type="transmembrane region" description="Helical" evidence="5">
    <location>
        <begin position="264"/>
        <end position="284"/>
    </location>
</feature>
<dbReference type="Proteomes" id="UP000824540">
    <property type="component" value="Unassembled WGS sequence"/>
</dbReference>
<dbReference type="PANTHER" id="PTHR12011">
    <property type="entry name" value="ADHESION G-PROTEIN COUPLED RECEPTOR"/>
    <property type="match status" value="1"/>
</dbReference>
<keyword evidence="2 5" id="KW-0812">Transmembrane</keyword>
<reference evidence="7" key="1">
    <citation type="thesis" date="2021" institute="BYU ScholarsArchive" country="Provo, UT, USA">
        <title>Applications of and Algorithms for Genome Assembly and Genomic Analyses with an Emphasis on Marine Teleosts.</title>
        <authorList>
            <person name="Pickett B.D."/>
        </authorList>
    </citation>
    <scope>NUCLEOTIDE SEQUENCE</scope>
    <source>
        <strain evidence="7">HI-2016</strain>
    </source>
</reference>
<dbReference type="PROSITE" id="PS50261">
    <property type="entry name" value="G_PROTEIN_RECEP_F2_4"/>
    <property type="match status" value="1"/>
</dbReference>
<dbReference type="GO" id="GO:0007189">
    <property type="term" value="P:adenylate cyclase-activating G protein-coupled receptor signaling pathway"/>
    <property type="evidence" value="ECO:0007669"/>
    <property type="project" value="TreeGrafter"/>
</dbReference>
<evidence type="ECO:0000313" key="7">
    <source>
        <dbReference type="EMBL" id="KAG9352516.1"/>
    </source>
</evidence>
<evidence type="ECO:0000256" key="2">
    <source>
        <dbReference type="ARBA" id="ARBA00022692"/>
    </source>
</evidence>
<accession>A0A8T2PKT4</accession>
<dbReference type="GO" id="GO:0004930">
    <property type="term" value="F:G protein-coupled receptor activity"/>
    <property type="evidence" value="ECO:0007669"/>
    <property type="project" value="InterPro"/>
</dbReference>
<dbReference type="EMBL" id="JAFBMS010000005">
    <property type="protein sequence ID" value="KAG9352516.1"/>
    <property type="molecule type" value="Genomic_DNA"/>
</dbReference>
<keyword evidence="3 5" id="KW-1133">Transmembrane helix</keyword>
<evidence type="ECO:0000256" key="1">
    <source>
        <dbReference type="ARBA" id="ARBA00004141"/>
    </source>
</evidence>
<feature type="transmembrane region" description="Helical" evidence="5">
    <location>
        <begin position="107"/>
        <end position="133"/>
    </location>
</feature>
<dbReference type="InterPro" id="IPR046338">
    <property type="entry name" value="GAIN_dom_sf"/>
</dbReference>
<dbReference type="AlphaFoldDB" id="A0A8T2PKT4"/>
<evidence type="ECO:0000256" key="4">
    <source>
        <dbReference type="ARBA" id="ARBA00023136"/>
    </source>
</evidence>
<sequence>VDDIDGELLNSRVMSIDLGKEVSGLTNRVNITFYNESTSLQNATCVFLDGAGDDDDVSACCLTLVLIIHAIFRRNNSDHLLNIHVNLSAALMFLNLTFVINDSLASLNIHGVCVFIGAATHFFLLCTITWFAIEGFHLYLLIIRVFNTYFRKYLLKLALVGWGLPIVAVIAIISCSKYGKFSIYKLEGGTVTMYAGDLLHLNRASSHSGCYLTEEVLPILTFSFFVLAFLVNLLICIMVTVKVVRARHLGPALQEKGITKRDIFSLMGISLLLGVPWGVQLFQFEHLKEASFYIFCIFNSFHGFFLLLRYSTLPGHRWNKSPESATTTSTNTSTNTS</sequence>
<organism evidence="7 8">
    <name type="scientific">Albula glossodonta</name>
    <name type="common">roundjaw bonefish</name>
    <dbReference type="NCBI Taxonomy" id="121402"/>
    <lineage>
        <taxon>Eukaryota</taxon>
        <taxon>Metazoa</taxon>
        <taxon>Chordata</taxon>
        <taxon>Craniata</taxon>
        <taxon>Vertebrata</taxon>
        <taxon>Euteleostomi</taxon>
        <taxon>Actinopterygii</taxon>
        <taxon>Neopterygii</taxon>
        <taxon>Teleostei</taxon>
        <taxon>Albuliformes</taxon>
        <taxon>Albulidae</taxon>
        <taxon>Albula</taxon>
    </lineage>
</organism>
<gene>
    <name evidence="7" type="ORF">JZ751_020930</name>
</gene>
<comment type="caution">
    <text evidence="7">The sequence shown here is derived from an EMBL/GenBank/DDBJ whole genome shotgun (WGS) entry which is preliminary data.</text>
</comment>
<keyword evidence="8" id="KW-1185">Reference proteome</keyword>
<feature type="transmembrane region" description="Helical" evidence="5">
    <location>
        <begin position="80"/>
        <end position="101"/>
    </location>
</feature>
<dbReference type="Pfam" id="PF00002">
    <property type="entry name" value="7tm_2"/>
    <property type="match status" value="1"/>
</dbReference>
<dbReference type="InterPro" id="IPR017981">
    <property type="entry name" value="GPCR_2-like_7TM"/>
</dbReference>
<feature type="transmembrane region" description="Helical" evidence="5">
    <location>
        <begin position="290"/>
        <end position="310"/>
    </location>
</feature>
<evidence type="ECO:0000259" key="6">
    <source>
        <dbReference type="PROSITE" id="PS50261"/>
    </source>
</evidence>
<feature type="domain" description="G-protein coupled receptors family 2 profile 2" evidence="6">
    <location>
        <begin position="57"/>
        <end position="314"/>
    </location>
</feature>
<evidence type="ECO:0000313" key="8">
    <source>
        <dbReference type="Proteomes" id="UP000824540"/>
    </source>
</evidence>
<dbReference type="OrthoDB" id="283575at2759"/>
<evidence type="ECO:0000256" key="3">
    <source>
        <dbReference type="ARBA" id="ARBA00022989"/>
    </source>
</evidence>
<name>A0A8T2PKT4_9TELE</name>
<feature type="transmembrane region" description="Helical" evidence="5">
    <location>
        <begin position="222"/>
        <end position="244"/>
    </location>
</feature>
<evidence type="ECO:0000256" key="5">
    <source>
        <dbReference type="SAM" id="Phobius"/>
    </source>
</evidence>
<dbReference type="GO" id="GO:0005886">
    <property type="term" value="C:plasma membrane"/>
    <property type="evidence" value="ECO:0007669"/>
    <property type="project" value="TreeGrafter"/>
</dbReference>
<proteinExistence type="predicted"/>
<dbReference type="PANTHER" id="PTHR12011:SF326">
    <property type="entry name" value="ADHESION G-PROTEIN COUPLED RECEPTOR G5"/>
    <property type="match status" value="1"/>
</dbReference>
<dbReference type="Gene3D" id="1.20.1070.10">
    <property type="entry name" value="Rhodopsin 7-helix transmembrane proteins"/>
    <property type="match status" value="1"/>
</dbReference>
<dbReference type="PRINTS" id="PR00249">
    <property type="entry name" value="GPCRSECRETIN"/>
</dbReference>
<dbReference type="InterPro" id="IPR000832">
    <property type="entry name" value="GPCR_2_secretin-like"/>
</dbReference>
<protein>
    <recommendedName>
        <fullName evidence="6">G-protein coupled receptors family 2 profile 2 domain-containing protein</fullName>
    </recommendedName>
</protein>